<sequence length="314" mass="34783">MTRTVLFSAQKNEGPFLLEWVAYHRVLGFSDIVIVSNDCDDGGDALLDRLADAGELTHIRQEVPPGVAPQVSAERLAREAGCFRPGDWIMWLDLDEFLLPSPPHRTVRDLIAALGDAAALMVAWRFFGDSGNTTWPGRHVGPAFTRAAPRRKGANAQVKTLFRYGPEIERLDIHRPRLAPGVGRAHFPVLISSGNPADDLFYDAARQRPFNRLVGQRRPYILAQVAHFSVRTPDMFLRKAQRGDGYHTRPDAVVRDTALYDGRNFNQVAETSLAHRAPETDEEIARLLSRPGATEACAGIEGFRDPLPEAADTS</sequence>
<dbReference type="GO" id="GO:0016757">
    <property type="term" value="F:glycosyltransferase activity"/>
    <property type="evidence" value="ECO:0007669"/>
    <property type="project" value="TreeGrafter"/>
</dbReference>
<dbReference type="SUPFAM" id="SSF53448">
    <property type="entry name" value="Nucleotide-diphospho-sugar transferases"/>
    <property type="match status" value="1"/>
</dbReference>
<dbReference type="RefSeq" id="WP_164721754.1">
    <property type="nucleotide sequence ID" value="NZ_CP034588.1"/>
</dbReference>
<dbReference type="PANTHER" id="PTHR21461">
    <property type="entry name" value="GLYCOSYLTRANSFERASE FAMILY 92 PROTEIN"/>
    <property type="match status" value="1"/>
</dbReference>
<dbReference type="InterPro" id="IPR029044">
    <property type="entry name" value="Nucleotide-diphossugar_trans"/>
</dbReference>
<comment type="subcellular location">
    <subcellularLocation>
        <location evidence="1">Membrane</location>
        <topology evidence="1">Single-pass membrane protein</topology>
    </subcellularLocation>
</comment>
<keyword evidence="3" id="KW-1133">Transmembrane helix</keyword>
<dbReference type="Pfam" id="PF13704">
    <property type="entry name" value="Glyco_tranf_2_4"/>
    <property type="match status" value="1"/>
</dbReference>
<dbReference type="Proteomes" id="UP000245390">
    <property type="component" value="Unassembled WGS sequence"/>
</dbReference>
<comment type="caution">
    <text evidence="4">The sequence shown here is derived from an EMBL/GenBank/DDBJ whole genome shotgun (WGS) entry which is preliminary data.</text>
</comment>
<keyword evidence="5" id="KW-1185">Reference proteome</keyword>
<proteinExistence type="predicted"/>
<keyword evidence="2" id="KW-0812">Transmembrane</keyword>
<dbReference type="GO" id="GO:0016020">
    <property type="term" value="C:membrane"/>
    <property type="evidence" value="ECO:0007669"/>
    <property type="project" value="UniProtKB-SubCell"/>
</dbReference>
<evidence type="ECO:0000256" key="1">
    <source>
        <dbReference type="ARBA" id="ARBA00004167"/>
    </source>
</evidence>
<keyword evidence="3" id="KW-0472">Membrane</keyword>
<dbReference type="PANTHER" id="PTHR21461:SF69">
    <property type="entry name" value="GLYCOSYLTRANSFERASE FAMILY 92 PROTEIN"/>
    <property type="match status" value="1"/>
</dbReference>
<organism evidence="4 5">
    <name type="scientific">Silicimonas algicola</name>
    <dbReference type="NCBI Taxonomy" id="1826607"/>
    <lineage>
        <taxon>Bacteria</taxon>
        <taxon>Pseudomonadati</taxon>
        <taxon>Pseudomonadota</taxon>
        <taxon>Alphaproteobacteria</taxon>
        <taxon>Rhodobacterales</taxon>
        <taxon>Paracoccaceae</taxon>
    </lineage>
</organism>
<evidence type="ECO:0000313" key="4">
    <source>
        <dbReference type="EMBL" id="PWK55940.1"/>
    </source>
</evidence>
<dbReference type="EMBL" id="QGGV01000005">
    <property type="protein sequence ID" value="PWK55940.1"/>
    <property type="molecule type" value="Genomic_DNA"/>
</dbReference>
<name>A0A316G8B3_9RHOB</name>
<evidence type="ECO:0000256" key="2">
    <source>
        <dbReference type="ARBA" id="ARBA00022692"/>
    </source>
</evidence>
<dbReference type="AlphaFoldDB" id="A0A316G8B3"/>
<protein>
    <submittedName>
        <fullName evidence="4">Glycosyl transferase family 2</fullName>
    </submittedName>
</protein>
<keyword evidence="4" id="KW-0808">Transferase</keyword>
<reference evidence="4 5" key="1">
    <citation type="submission" date="2018-05" db="EMBL/GenBank/DDBJ databases">
        <title>Genomic Encyclopedia of Type Strains, Phase IV (KMG-IV): sequencing the most valuable type-strain genomes for metagenomic binning, comparative biology and taxonomic classification.</title>
        <authorList>
            <person name="Goeker M."/>
        </authorList>
    </citation>
    <scope>NUCLEOTIDE SEQUENCE [LARGE SCALE GENOMIC DNA]</scope>
    <source>
        <strain evidence="4 5">DSM 103371</strain>
    </source>
</reference>
<accession>A0A316G8B3</accession>
<gene>
    <name evidence="4" type="ORF">C8D95_1052</name>
</gene>
<dbReference type="GO" id="GO:0005737">
    <property type="term" value="C:cytoplasm"/>
    <property type="evidence" value="ECO:0007669"/>
    <property type="project" value="TreeGrafter"/>
</dbReference>
<evidence type="ECO:0000313" key="5">
    <source>
        <dbReference type="Proteomes" id="UP000245390"/>
    </source>
</evidence>
<evidence type="ECO:0000256" key="3">
    <source>
        <dbReference type="ARBA" id="ARBA00022989"/>
    </source>
</evidence>